<sequence length="160" mass="17275">MAARKVITIDDENYALTDDFLSNVLETAVEGACSYWADVNAENAGGEDEGLDGARDFDVSDYLEDENEEREDVAEARSLDAPFYTAATFLVSKDASQGGTLDLEGIADAIERIANQEVEVAPAIREVIIAAIEEDDPSEIDAEAADCIVQVGLFDEILFS</sequence>
<organism evidence="1 2">
    <name type="scientific">Keguizhuia sedimenti</name>
    <dbReference type="NCBI Taxonomy" id="3064264"/>
    <lineage>
        <taxon>Bacteria</taxon>
        <taxon>Pseudomonadati</taxon>
        <taxon>Pseudomonadota</taxon>
        <taxon>Betaproteobacteria</taxon>
        <taxon>Burkholderiales</taxon>
        <taxon>Oxalobacteraceae</taxon>
        <taxon>Keguizhuia</taxon>
    </lineage>
</organism>
<comment type="caution">
    <text evidence="1">The sequence shown here is derived from an EMBL/GenBank/DDBJ whole genome shotgun (WGS) entry which is preliminary data.</text>
</comment>
<evidence type="ECO:0000313" key="1">
    <source>
        <dbReference type="EMBL" id="MDQ9169478.1"/>
    </source>
</evidence>
<protein>
    <submittedName>
        <fullName evidence="1">Uncharacterized protein</fullName>
    </submittedName>
</protein>
<gene>
    <name evidence="1" type="ORF">Q8A64_03530</name>
</gene>
<reference evidence="1 2" key="1">
    <citation type="submission" date="2023-08" db="EMBL/GenBank/DDBJ databases">
        <title>Oxalobacteraceae gen .nov., isolated from river sludge outside the plant.</title>
        <authorList>
            <person name="Zhao S.Y."/>
        </authorList>
    </citation>
    <scope>NUCLEOTIDE SEQUENCE [LARGE SCALE GENOMIC DNA]</scope>
    <source>
        <strain evidence="1 2">R-40</strain>
    </source>
</reference>
<dbReference type="EMBL" id="JAUYVH010000001">
    <property type="protein sequence ID" value="MDQ9169478.1"/>
    <property type="molecule type" value="Genomic_DNA"/>
</dbReference>
<accession>A0ABU1BMC2</accession>
<dbReference type="Proteomes" id="UP001225596">
    <property type="component" value="Unassembled WGS sequence"/>
</dbReference>
<evidence type="ECO:0000313" key="2">
    <source>
        <dbReference type="Proteomes" id="UP001225596"/>
    </source>
</evidence>
<keyword evidence="2" id="KW-1185">Reference proteome</keyword>
<dbReference type="RefSeq" id="WP_338435382.1">
    <property type="nucleotide sequence ID" value="NZ_JAUYVH010000001.1"/>
</dbReference>
<name>A0ABU1BMC2_9BURK</name>
<proteinExistence type="predicted"/>